<gene>
    <name evidence="7" type="primary">hemC</name>
    <name evidence="7" type="ORF">AK812_SmicGene20528</name>
</gene>
<evidence type="ECO:0000256" key="2">
    <source>
        <dbReference type="ARBA" id="ARBA00012655"/>
    </source>
</evidence>
<feature type="region of interest" description="Disordered" evidence="5">
    <location>
        <begin position="590"/>
        <end position="644"/>
    </location>
</feature>
<dbReference type="InterPro" id="IPR000860">
    <property type="entry name" value="HemC"/>
</dbReference>
<protein>
    <recommendedName>
        <fullName evidence="2">hydroxymethylbilane synthase</fullName>
        <ecNumber evidence="2">2.5.1.61</ecNumber>
    </recommendedName>
</protein>
<dbReference type="GO" id="GO:0005737">
    <property type="term" value="C:cytoplasm"/>
    <property type="evidence" value="ECO:0007669"/>
    <property type="project" value="TreeGrafter"/>
</dbReference>
<evidence type="ECO:0000256" key="4">
    <source>
        <dbReference type="ARBA" id="ARBA00023244"/>
    </source>
</evidence>
<dbReference type="GO" id="GO:0004418">
    <property type="term" value="F:hydroxymethylbilane synthase activity"/>
    <property type="evidence" value="ECO:0007669"/>
    <property type="project" value="UniProtKB-EC"/>
</dbReference>
<dbReference type="GO" id="GO:0006783">
    <property type="term" value="P:heme biosynthetic process"/>
    <property type="evidence" value="ECO:0007669"/>
    <property type="project" value="TreeGrafter"/>
</dbReference>
<dbReference type="Pfam" id="PF01379">
    <property type="entry name" value="Porphobil_deam"/>
    <property type="match status" value="1"/>
</dbReference>
<keyword evidence="4" id="KW-0627">Porphyrin biosynthesis</keyword>
<dbReference type="EC" id="2.5.1.61" evidence="2"/>
<feature type="region of interest" description="Disordered" evidence="5">
    <location>
        <begin position="375"/>
        <end position="493"/>
    </location>
</feature>
<feature type="compositionally biased region" description="Basic and acidic residues" evidence="5">
    <location>
        <begin position="601"/>
        <end position="615"/>
    </location>
</feature>
<comment type="similarity">
    <text evidence="1">Belongs to the HMBS family.</text>
</comment>
<evidence type="ECO:0000259" key="6">
    <source>
        <dbReference type="Pfam" id="PF01379"/>
    </source>
</evidence>
<keyword evidence="3" id="KW-0808">Transferase</keyword>
<evidence type="ECO:0000313" key="7">
    <source>
        <dbReference type="EMBL" id="OLP97173.1"/>
    </source>
</evidence>
<proteinExistence type="inferred from homology"/>
<keyword evidence="8" id="KW-1185">Reference proteome</keyword>
<feature type="region of interest" description="Disordered" evidence="5">
    <location>
        <begin position="846"/>
        <end position="873"/>
    </location>
</feature>
<sequence length="912" mass="99515">MVTAVPVSRHHVCLRANECGKRASHAQRQELPLQPLLHRNSAWTVLAASTFMAPLKRRREGRPLQAAAGEVSAVSLDEEVVSHGTMNDDEPNTVLRYGVTNGSLLPWTGAKLPDLLPEVHFSGKVLPPEAAGCGPDQLAFLLSMLETEEVDFVIAPAKDVGLELPQGLVAAAVLREDARDAFVVRPQLAHVGSLSDLPPGSKVCVSGARRRMQLAARFPELCVEESKLPCQSVLRRLYSLDYDAVVAAAAGLHRTALRLSDEVSPLDIDELMPALCQGALTMLCRAKDEQIVSLLGACDDAAARTCVVAERSLMKKLGRLPDDAAVGGIAELRLEDQVVECTEYCAFRMEDGQLSPLSASDYESSSSFRQLASDGCGVSSSVRESPQHKAERAPVRATPGRVEQEDPESWSKLPGHVHFDESFCKSPRKNPRKPLQLIGHHLEPKDPGQPEQPEGETEVGPKSAKKPVPAKRTGQRWLGHPPRPASGRPQRRNVPMEVCGSPLRADVAWFDAPARQGTVRWNTAELQSEAGIEERLQTSSAELPAVFPKPKQRMPLVHAVSKEAMTGEDDEKPDVVGSASSFIERAPSFYADVNQVPSPGRKGDQSPKASKEASKASKRGPAKGARTSRLRPSQTAERTDRVELLPREFAKISRMIEAGRAKHQKKPADVSEPVQGPVETASVDIQCEDWADLTADPSDPPDILSGRTFMLFRCDPCAVSLEKWHRLEYPPPPISKLQVYLNHFAYRFPGALESESLVNKAEHHRDYRVQTARNSARTVRSIWKSGNRLSLKCMLVLPSIDSASPRILQAHKEDVVENREALVQSIVAELRNDAEVASFQGERPSAPIKAARAMEDDDDLEDDVQGSGLDSTEALPGLGAERLPISEFDCAGGLDLSQQQVTKYVPVLDAIC</sequence>
<feature type="compositionally biased region" description="Acidic residues" evidence="5">
    <location>
        <begin position="855"/>
        <end position="864"/>
    </location>
</feature>
<organism evidence="7 8">
    <name type="scientific">Symbiodinium microadriaticum</name>
    <name type="common">Dinoflagellate</name>
    <name type="synonym">Zooxanthella microadriatica</name>
    <dbReference type="NCBI Taxonomy" id="2951"/>
    <lineage>
        <taxon>Eukaryota</taxon>
        <taxon>Sar</taxon>
        <taxon>Alveolata</taxon>
        <taxon>Dinophyceae</taxon>
        <taxon>Suessiales</taxon>
        <taxon>Symbiodiniaceae</taxon>
        <taxon>Symbiodinium</taxon>
    </lineage>
</organism>
<dbReference type="AlphaFoldDB" id="A0A1Q9DPS0"/>
<dbReference type="EMBL" id="LSRX01000443">
    <property type="protein sequence ID" value="OLP97173.1"/>
    <property type="molecule type" value="Genomic_DNA"/>
</dbReference>
<reference evidence="7 8" key="1">
    <citation type="submission" date="2016-02" db="EMBL/GenBank/DDBJ databases">
        <title>Genome analysis of coral dinoflagellate symbionts highlights evolutionary adaptations to a symbiotic lifestyle.</title>
        <authorList>
            <person name="Aranda M."/>
            <person name="Li Y."/>
            <person name="Liew Y.J."/>
            <person name="Baumgarten S."/>
            <person name="Simakov O."/>
            <person name="Wilson M."/>
            <person name="Piel J."/>
            <person name="Ashoor H."/>
            <person name="Bougouffa S."/>
            <person name="Bajic V.B."/>
            <person name="Ryu T."/>
            <person name="Ravasi T."/>
            <person name="Bayer T."/>
            <person name="Micklem G."/>
            <person name="Kim H."/>
            <person name="Bhak J."/>
            <person name="Lajeunesse T.C."/>
            <person name="Voolstra C.R."/>
        </authorList>
    </citation>
    <scope>NUCLEOTIDE SEQUENCE [LARGE SCALE GENOMIC DNA]</scope>
    <source>
        <strain evidence="7 8">CCMP2467</strain>
    </source>
</reference>
<dbReference type="Gene3D" id="3.40.190.10">
    <property type="entry name" value="Periplasmic binding protein-like II"/>
    <property type="match status" value="1"/>
</dbReference>
<feature type="compositionally biased region" description="Basic and acidic residues" evidence="5">
    <location>
        <begin position="385"/>
        <end position="394"/>
    </location>
</feature>
<evidence type="ECO:0000313" key="8">
    <source>
        <dbReference type="Proteomes" id="UP000186817"/>
    </source>
</evidence>
<dbReference type="InterPro" id="IPR022417">
    <property type="entry name" value="Porphobilin_deaminase_N"/>
</dbReference>
<name>A0A1Q9DPS0_SYMMI</name>
<dbReference type="Proteomes" id="UP000186817">
    <property type="component" value="Unassembled WGS sequence"/>
</dbReference>
<comment type="caution">
    <text evidence="7">The sequence shown here is derived from an EMBL/GenBank/DDBJ whole genome shotgun (WGS) entry which is preliminary data.</text>
</comment>
<accession>A0A1Q9DPS0</accession>
<dbReference type="SUPFAM" id="SSF53850">
    <property type="entry name" value="Periplasmic binding protein-like II"/>
    <property type="match status" value="1"/>
</dbReference>
<evidence type="ECO:0000256" key="3">
    <source>
        <dbReference type="ARBA" id="ARBA00022679"/>
    </source>
</evidence>
<dbReference type="OrthoDB" id="564646at2759"/>
<evidence type="ECO:0000256" key="5">
    <source>
        <dbReference type="SAM" id="MobiDB-lite"/>
    </source>
</evidence>
<dbReference type="PANTHER" id="PTHR11557">
    <property type="entry name" value="PORPHOBILINOGEN DEAMINASE"/>
    <property type="match status" value="1"/>
</dbReference>
<feature type="domain" description="Porphobilinogen deaminase N-terminal" evidence="6">
    <location>
        <begin position="144"/>
        <end position="291"/>
    </location>
</feature>
<dbReference type="PANTHER" id="PTHR11557:SF0">
    <property type="entry name" value="PORPHOBILINOGEN DEAMINASE"/>
    <property type="match status" value="1"/>
</dbReference>
<feature type="compositionally biased region" description="Basic residues" evidence="5">
    <location>
        <begin position="616"/>
        <end position="629"/>
    </location>
</feature>
<evidence type="ECO:0000256" key="1">
    <source>
        <dbReference type="ARBA" id="ARBA00005638"/>
    </source>
</evidence>